<dbReference type="Proteomes" id="UP000218765">
    <property type="component" value="Chromosome"/>
</dbReference>
<keyword evidence="1" id="KW-0802">TPR repeat</keyword>
<gene>
    <name evidence="2" type="ORF">FOKN1_0347</name>
</gene>
<sequence length="103" mass="11112">MSMIDNFEGMLAAGQDSPLLRYSLGLEYGKAGEHARAVEHLRNAVEQDPGYSAAWKQLGGALAETGDAEGAIAAYEKGIEAAENKGDKQAAKEMRVFLKRLQK</sequence>
<dbReference type="EMBL" id="AP018052">
    <property type="protein sequence ID" value="BAZ92751.1"/>
    <property type="molecule type" value="Genomic_DNA"/>
</dbReference>
<protein>
    <submittedName>
        <fullName evidence="2">Uncharacterized protein</fullName>
    </submittedName>
</protein>
<dbReference type="KEGG" id="ttc:FOKN1_0347"/>
<evidence type="ECO:0000313" key="2">
    <source>
        <dbReference type="EMBL" id="BAZ92751.1"/>
    </source>
</evidence>
<feature type="repeat" description="TPR" evidence="1">
    <location>
        <begin position="52"/>
        <end position="85"/>
    </location>
</feature>
<keyword evidence="3" id="KW-1185">Reference proteome</keyword>
<dbReference type="AlphaFoldDB" id="A0A1Z4VMB3"/>
<feature type="repeat" description="TPR" evidence="1">
    <location>
        <begin position="18"/>
        <end position="51"/>
    </location>
</feature>
<dbReference type="SMART" id="SM00028">
    <property type="entry name" value="TPR"/>
    <property type="match status" value="2"/>
</dbReference>
<dbReference type="OrthoDB" id="8421013at2"/>
<dbReference type="RefSeq" id="WP_096364113.1">
    <property type="nucleotide sequence ID" value="NZ_AP018052.1"/>
</dbReference>
<accession>A0A1Z4VMB3</accession>
<name>A0A1Z4VMB3_9GAMM</name>
<dbReference type="Pfam" id="PF13432">
    <property type="entry name" value="TPR_16"/>
    <property type="match status" value="1"/>
</dbReference>
<dbReference type="PROSITE" id="PS50005">
    <property type="entry name" value="TPR"/>
    <property type="match status" value="2"/>
</dbReference>
<dbReference type="InterPro" id="IPR019734">
    <property type="entry name" value="TPR_rpt"/>
</dbReference>
<organism evidence="2 3">
    <name type="scientific">Thiohalobacter thiocyanaticus</name>
    <dbReference type="NCBI Taxonomy" id="585455"/>
    <lineage>
        <taxon>Bacteria</taxon>
        <taxon>Pseudomonadati</taxon>
        <taxon>Pseudomonadota</taxon>
        <taxon>Gammaproteobacteria</taxon>
        <taxon>Thiohalobacterales</taxon>
        <taxon>Thiohalobacteraceae</taxon>
        <taxon>Thiohalobacter</taxon>
    </lineage>
</organism>
<dbReference type="SUPFAM" id="SSF48452">
    <property type="entry name" value="TPR-like"/>
    <property type="match status" value="1"/>
</dbReference>
<evidence type="ECO:0000256" key="1">
    <source>
        <dbReference type="PROSITE-ProRule" id="PRU00339"/>
    </source>
</evidence>
<reference evidence="2 3" key="1">
    <citation type="submission" date="2017-05" db="EMBL/GenBank/DDBJ databases">
        <title>Thiocyanate degradation by Thiohalobacter thiocyanaticus FOKN1.</title>
        <authorList>
            <person name="Oshiki M."/>
            <person name="Fukushima T."/>
            <person name="Kawano S."/>
            <person name="Nakagawa J."/>
        </authorList>
    </citation>
    <scope>NUCLEOTIDE SEQUENCE [LARGE SCALE GENOMIC DNA]</scope>
    <source>
        <strain evidence="2 3">FOKN1</strain>
    </source>
</reference>
<proteinExistence type="predicted"/>
<dbReference type="Gene3D" id="1.25.40.10">
    <property type="entry name" value="Tetratricopeptide repeat domain"/>
    <property type="match status" value="1"/>
</dbReference>
<evidence type="ECO:0000313" key="3">
    <source>
        <dbReference type="Proteomes" id="UP000218765"/>
    </source>
</evidence>
<dbReference type="InterPro" id="IPR011990">
    <property type="entry name" value="TPR-like_helical_dom_sf"/>
</dbReference>